<dbReference type="InterPro" id="IPR016155">
    <property type="entry name" value="Mopterin_synth/thiamin_S_b"/>
</dbReference>
<gene>
    <name evidence="1" type="ORF">EDD53_0641</name>
</gene>
<dbReference type="InterPro" id="IPR010035">
    <property type="entry name" value="Thi_S"/>
</dbReference>
<protein>
    <submittedName>
        <fullName evidence="1">Sulfur carrier protein</fullName>
    </submittedName>
</protein>
<proteinExistence type="predicted"/>
<dbReference type="Pfam" id="PF02597">
    <property type="entry name" value="ThiS"/>
    <property type="match status" value="1"/>
</dbReference>
<keyword evidence="2" id="KW-1185">Reference proteome</keyword>
<organism evidence="1 2">
    <name type="scientific">Pacificibacter maritimus</name>
    <dbReference type="NCBI Taxonomy" id="762213"/>
    <lineage>
        <taxon>Bacteria</taxon>
        <taxon>Pseudomonadati</taxon>
        <taxon>Pseudomonadota</taxon>
        <taxon>Alphaproteobacteria</taxon>
        <taxon>Rhodobacterales</taxon>
        <taxon>Roseobacteraceae</taxon>
        <taxon>Pacificibacter</taxon>
    </lineage>
</organism>
<dbReference type="EMBL" id="RKQK01000001">
    <property type="protein sequence ID" value="RPE71521.1"/>
    <property type="molecule type" value="Genomic_DNA"/>
</dbReference>
<dbReference type="RefSeq" id="WP_123791728.1">
    <property type="nucleotide sequence ID" value="NZ_RKQK01000001.1"/>
</dbReference>
<dbReference type="InterPro" id="IPR003749">
    <property type="entry name" value="ThiS/MoaD-like"/>
</dbReference>
<name>A0A3N4UVK6_9RHOB</name>
<reference evidence="1 2" key="1">
    <citation type="submission" date="2018-11" db="EMBL/GenBank/DDBJ databases">
        <title>Genomic Encyclopedia of Type Strains, Phase IV (KMG-IV): sequencing the most valuable type-strain genomes for metagenomic binning, comparative biology and taxonomic classification.</title>
        <authorList>
            <person name="Goeker M."/>
        </authorList>
    </citation>
    <scope>NUCLEOTIDE SEQUENCE [LARGE SCALE GENOMIC DNA]</scope>
    <source>
        <strain evidence="1 2">DSM 104731</strain>
    </source>
</reference>
<dbReference type="Proteomes" id="UP000269689">
    <property type="component" value="Unassembled WGS sequence"/>
</dbReference>
<evidence type="ECO:0000313" key="1">
    <source>
        <dbReference type="EMBL" id="RPE71521.1"/>
    </source>
</evidence>
<sequence>MKITVNSIPHDVTGPTLHDLLVELGYITQGQPLALATALNDQFIAKSDRHEIALYSGDRVEILTPMQGG</sequence>
<dbReference type="AlphaFoldDB" id="A0A3N4UVK6"/>
<dbReference type="OrthoDB" id="197113at2"/>
<dbReference type="Gene3D" id="3.10.20.30">
    <property type="match status" value="1"/>
</dbReference>
<evidence type="ECO:0000313" key="2">
    <source>
        <dbReference type="Proteomes" id="UP000269689"/>
    </source>
</evidence>
<accession>A0A3N4UVK6</accession>
<comment type="caution">
    <text evidence="1">The sequence shown here is derived from an EMBL/GenBank/DDBJ whole genome shotgun (WGS) entry which is preliminary data.</text>
</comment>
<dbReference type="InterPro" id="IPR012675">
    <property type="entry name" value="Beta-grasp_dom_sf"/>
</dbReference>
<dbReference type="SUPFAM" id="SSF54285">
    <property type="entry name" value="MoaD/ThiS"/>
    <property type="match status" value="1"/>
</dbReference>
<dbReference type="NCBIfam" id="TIGR01683">
    <property type="entry name" value="thiS"/>
    <property type="match status" value="1"/>
</dbReference>
<dbReference type="CDD" id="cd00565">
    <property type="entry name" value="Ubl_ThiS"/>
    <property type="match status" value="1"/>
</dbReference>